<reference evidence="3" key="1">
    <citation type="journal article" date="2015" name="Genome Announc.">
        <title>Draft Genome Sequence of an Anaerobic Ammonium-Oxidizing Bacterium, "Candidatus Brocadia sinica".</title>
        <authorList>
            <person name="Oshiki M."/>
            <person name="Shinyako-Hata K."/>
            <person name="Satoh H."/>
            <person name="Okabe S."/>
        </authorList>
    </citation>
    <scope>NUCLEOTIDE SEQUENCE [LARGE SCALE GENOMIC DNA]</scope>
    <source>
        <strain evidence="3">JPN1</strain>
    </source>
</reference>
<organism evidence="2 3">
    <name type="scientific">Candidatus Brocadia sinica JPN1</name>
    <dbReference type="NCBI Taxonomy" id="1197129"/>
    <lineage>
        <taxon>Bacteria</taxon>
        <taxon>Pseudomonadati</taxon>
        <taxon>Planctomycetota</taxon>
        <taxon>Candidatus Brocadiia</taxon>
        <taxon>Candidatus Brocadiales</taxon>
        <taxon>Candidatus Brocadiaceae</taxon>
        <taxon>Candidatus Brocadia</taxon>
    </lineage>
</organism>
<dbReference type="Pfam" id="PF20482">
    <property type="entry name" value="DUF6722"/>
    <property type="match status" value="1"/>
</dbReference>
<evidence type="ECO:0000256" key="1">
    <source>
        <dbReference type="SAM" id="Phobius"/>
    </source>
</evidence>
<keyword evidence="3" id="KW-1185">Reference proteome</keyword>
<keyword evidence="1" id="KW-0472">Membrane</keyword>
<accession>A0ABQ0JT32</accession>
<feature type="transmembrane region" description="Helical" evidence="1">
    <location>
        <begin position="12"/>
        <end position="30"/>
    </location>
</feature>
<name>A0ABQ0JT32_9BACT</name>
<gene>
    <name evidence="2" type="ORF">BROSI_A0388</name>
</gene>
<protein>
    <submittedName>
        <fullName evidence="2">Uncharacterized protein</fullName>
    </submittedName>
</protein>
<dbReference type="EMBL" id="BAFN01000001">
    <property type="protein sequence ID" value="GAN31884.1"/>
    <property type="molecule type" value="Genomic_DNA"/>
</dbReference>
<dbReference type="Proteomes" id="UP000032309">
    <property type="component" value="Unassembled WGS sequence"/>
</dbReference>
<proteinExistence type="predicted"/>
<dbReference type="RefSeq" id="WP_052561855.1">
    <property type="nucleotide sequence ID" value="NZ_BAFN01000001.1"/>
</dbReference>
<sequence>MNEKQREDVVKFLYDLAKLTYTGLIIGGIISPKGLLWFHILFGVCASIIFFIVAYKLRKE</sequence>
<comment type="caution">
    <text evidence="2">The sequence shown here is derived from an EMBL/GenBank/DDBJ whole genome shotgun (WGS) entry which is preliminary data.</text>
</comment>
<feature type="transmembrane region" description="Helical" evidence="1">
    <location>
        <begin position="36"/>
        <end position="55"/>
    </location>
</feature>
<dbReference type="InterPro" id="IPR046568">
    <property type="entry name" value="DUF6722"/>
</dbReference>
<keyword evidence="1" id="KW-0812">Transmembrane</keyword>
<evidence type="ECO:0000313" key="3">
    <source>
        <dbReference type="Proteomes" id="UP000032309"/>
    </source>
</evidence>
<evidence type="ECO:0000313" key="2">
    <source>
        <dbReference type="EMBL" id="GAN31884.1"/>
    </source>
</evidence>
<keyword evidence="1" id="KW-1133">Transmembrane helix</keyword>